<feature type="compositionally biased region" description="Basic and acidic residues" evidence="2">
    <location>
        <begin position="43"/>
        <end position="60"/>
    </location>
</feature>
<organism evidence="4 5">
    <name type="scientific">Rhadina sibilatrix</name>
    <dbReference type="NCBI Taxonomy" id="2585818"/>
    <lineage>
        <taxon>Eukaryota</taxon>
        <taxon>Metazoa</taxon>
        <taxon>Chordata</taxon>
        <taxon>Craniata</taxon>
        <taxon>Vertebrata</taxon>
        <taxon>Euteleostomi</taxon>
        <taxon>Archelosauria</taxon>
        <taxon>Archosauria</taxon>
        <taxon>Dinosauria</taxon>
        <taxon>Saurischia</taxon>
        <taxon>Theropoda</taxon>
        <taxon>Coelurosauria</taxon>
        <taxon>Aves</taxon>
        <taxon>Neognathae</taxon>
        <taxon>Neoaves</taxon>
        <taxon>Telluraves</taxon>
        <taxon>Australaves</taxon>
        <taxon>Passeriformes</taxon>
        <taxon>Sylvioidea</taxon>
        <taxon>Phylloscopidae</taxon>
        <taxon>Rhadina</taxon>
    </lineage>
</organism>
<dbReference type="GO" id="GO:1905515">
    <property type="term" value="P:non-motile cilium assembly"/>
    <property type="evidence" value="ECO:0007669"/>
    <property type="project" value="TreeGrafter"/>
</dbReference>
<dbReference type="InterPro" id="IPR024138">
    <property type="entry name" value="Pericentriolar_Pcm1"/>
</dbReference>
<dbReference type="EMBL" id="VWYO01021373">
    <property type="protein sequence ID" value="NXR67488.1"/>
    <property type="molecule type" value="Genomic_DNA"/>
</dbReference>
<feature type="compositionally biased region" description="Low complexity" evidence="2">
    <location>
        <begin position="1064"/>
        <end position="1074"/>
    </location>
</feature>
<feature type="compositionally biased region" description="Low complexity" evidence="2">
    <location>
        <begin position="471"/>
        <end position="482"/>
    </location>
</feature>
<feature type="compositionally biased region" description="Polar residues" evidence="2">
    <location>
        <begin position="107"/>
        <end position="118"/>
    </location>
</feature>
<sequence length="1898" mass="212001">MAAGGGPFEDGMNDQDLPSWSNESLDDRLNNTDWGGQQKKANRSSEKNKKKLSGEGETRLTNDISPESSPGMERRKTRTSHSFPHARYMTQMSVPEQAELERLKQRINFSDLDQINTNKSKDPASGSQKKESGVPVQCKELFGAALSKDFLQNCQVSAQDDGSGEQAMDSSQARDPQQEAKEELENLKKQHDLLKRMLQQQEQLKALQGRQAALLALQHKAEQAIAVLDDSVVTETTGSVSGVSLTSELNEELNDLIQRFHNQLHDSQTQSVPDNRRQAESLSLTREISQSRNSSMSEHQSDEKAQLFNKMRMLQGKKQKMDKLLGELHTLRDQHLNNSSFFPASGSPQRSIDQRSTTSAASGPVGIVTVVNGESNSLASAPYPPDSLVSQNESEEDENLNPTEKLQKLNEVRKRLNELRELVHYYEQTSDMMTDAVNENTKEEEETEESESDSEHEDPQPVTNIRNPQGISSWSEINSNSNVQCGTNNRDGRHLNTDCEINNRSAANIRTLKMSSSLDCHNRENDKHFDLPQGEDDEVEEDRVSEDSMSTQRSSLADVAGDAEFEQKINRLIAAKQKLRQLQNLAAMVQDDDPEPQGTIASASNIGDLLGEMEGTKQQPNNVRASSNKLKKDVRLNEKAREKFYEAKLQQQQRELKQLQEERRKLIEIQEKIQVLQKACPDLQVAGLGNCPASRQTSQATSTPATNECNTAGKPLFECDESVPVGNELWSEMRRHEILREELRQRRKQLEALMAEDQRRRELAETISTVAASVKSEGSEAQCTPQQSRTERTMATWGGSTQCALEEENGDEDGYLSDGGGQAEEEEEDASSLNDSFSVYPNNNIPENAYFVKGNKDRWKNCRPLSADGNYRPVSKARQQQNISMRRQENFRWMSELSYVEEKEQWQEQINQLKKQHEFSVSICQTLMQDQQTLSCLLQTLLTGPYSMMPSNIASSQIYLIMHQLNQCYTQLTWQQNNVQRLKQMLNDLMQQQEQQCQEKPSRKERGSSAPPPPSPVFCPFNFPSQPANLFSVPGFTNFSPFAPGINYNPVFPSGFGDFAHNISPHSSEQQEQQHPLDHNTSGKTEYMAFPKPFESSSSNGAEKQRRNHRQPEEEMEKRSTWLDDSQEMKKDDQSQLKAGFAVSVQNISSGRKNQCDMNRRREFDEESLESFSSMPDPIDPTTVTKTFRSRKASAQASLASKDKTPKSKNKRKSSSQLKGRIKNTGYESASASSVCEPCRNNKSRHSDDVVHAKVFSKRNQEQLEKIIKYSRSTEMSSETGSDLSMFEALRDTIYSEVATLISQNESRPHFLIELFHELQLLNTDYLRQRALYALQDIVTRHLSEKNEKGKCAKSLNSAPWVASNSELTPSESLASTDDETFGKNFSTEACQDCEQPDADNGSTVSTSSNFEPFATDDLGNTVIHLDKALSWMREYERMKVEAESTLDSEGCSSNFQGASTAKLEGPGTGECQSVPQSGDASAVPCPRIDTQQLDRQIKAIMKEVIPFLKEHMDEVCSSQLLTAVRRMVLTLTQQNDESKEFVKFFHKQLGSILQDSLAKFAGRKLKDCGEDLLVEISEVLFNELAFFKLMQDLDNNSISVKQRCKRKIETTEVVQSYAKEDKDETETVKQVPDSEVCAGNGVPESIRSDASDQEEDEESESGPVAISLSKAETQALTNYGSGEDENEDEEIEFEEGPVDVQTSLQASSETTENEQTSNQELSKAKSSEILSSEQESVNVKGEQDVAAIVPHYLSVMENTPAALTANSPESFITATVKTEGSSSSLAVNETQTADTTCAENKSGASSESSMAGSPDTESPVLVNEYEPGSGNVSQKSDEDDFVKVEDLPLKLAVYSEADLMKKMETEAQSKSLSDELLDGGGAQDQELVGDAQTLKEP</sequence>
<feature type="region of interest" description="Disordered" evidence="2">
    <location>
        <begin position="1464"/>
        <end position="1486"/>
    </location>
</feature>
<evidence type="ECO:0000256" key="2">
    <source>
        <dbReference type="SAM" id="MobiDB-lite"/>
    </source>
</evidence>
<feature type="region of interest" description="Disordered" evidence="2">
    <location>
        <begin position="158"/>
        <end position="179"/>
    </location>
</feature>
<dbReference type="InterPro" id="IPR031446">
    <property type="entry name" value="PCM1_C"/>
</dbReference>
<name>A0A7L2N5H2_9PASS</name>
<protein>
    <submittedName>
        <fullName evidence="4">PCM1 protein</fullName>
    </submittedName>
</protein>
<feature type="region of interest" description="Disordered" evidence="2">
    <location>
        <begin position="1059"/>
        <end position="1227"/>
    </location>
</feature>
<feature type="compositionally biased region" description="Polar residues" evidence="2">
    <location>
        <begin position="1729"/>
        <end position="1738"/>
    </location>
</feature>
<gene>
    <name evidence="4" type="primary">Pcm1</name>
    <name evidence="4" type="ORF">RHASIB_R00758</name>
</gene>
<feature type="compositionally biased region" description="Polar residues" evidence="2">
    <location>
        <begin position="461"/>
        <end position="470"/>
    </location>
</feature>
<feature type="region of interest" description="Disordered" evidence="2">
    <location>
        <begin position="991"/>
        <end position="1016"/>
    </location>
</feature>
<comment type="caution">
    <text evidence="4">The sequence shown here is derived from an EMBL/GenBank/DDBJ whole genome shotgun (WGS) entry which is preliminary data.</text>
</comment>
<feature type="compositionally biased region" description="Acidic residues" evidence="2">
    <location>
        <begin position="442"/>
        <end position="456"/>
    </location>
</feature>
<feature type="region of interest" description="Disordered" evidence="2">
    <location>
        <begin position="376"/>
        <end position="407"/>
    </location>
</feature>
<dbReference type="GO" id="GO:0034454">
    <property type="term" value="P:microtubule anchoring at centrosome"/>
    <property type="evidence" value="ECO:0007669"/>
    <property type="project" value="InterPro"/>
</dbReference>
<feature type="compositionally biased region" description="Basic and acidic residues" evidence="2">
    <location>
        <begin position="520"/>
        <end position="530"/>
    </location>
</feature>
<feature type="domain" description="Pericentriolar material 1 protein C-terminal" evidence="3">
    <location>
        <begin position="1281"/>
        <end position="1877"/>
    </location>
</feature>
<keyword evidence="5" id="KW-1185">Reference proteome</keyword>
<feature type="compositionally biased region" description="Acidic residues" evidence="2">
    <location>
        <begin position="533"/>
        <end position="544"/>
    </location>
</feature>
<feature type="compositionally biased region" description="Polar residues" evidence="2">
    <location>
        <begin position="1144"/>
        <end position="1153"/>
    </location>
</feature>
<feature type="coiled-coil region" evidence="1">
    <location>
        <begin position="565"/>
        <end position="592"/>
    </location>
</feature>
<proteinExistence type="predicted"/>
<feature type="region of interest" description="Disordered" evidence="2">
    <location>
        <begin position="339"/>
        <end position="361"/>
    </location>
</feature>
<feature type="region of interest" description="Disordered" evidence="2">
    <location>
        <begin position="427"/>
        <end position="489"/>
    </location>
</feature>
<feature type="compositionally biased region" description="Acidic residues" evidence="2">
    <location>
        <begin position="1652"/>
        <end position="1661"/>
    </location>
</feature>
<feature type="region of interest" description="Disordered" evidence="2">
    <location>
        <begin position="1"/>
        <end position="135"/>
    </location>
</feature>
<feature type="compositionally biased region" description="Acidic residues" evidence="2">
    <location>
        <begin position="1683"/>
        <end position="1698"/>
    </location>
</feature>
<evidence type="ECO:0000259" key="3">
    <source>
        <dbReference type="Pfam" id="PF15717"/>
    </source>
</evidence>
<feature type="compositionally biased region" description="Polar residues" evidence="2">
    <location>
        <begin position="1780"/>
        <end position="1800"/>
    </location>
</feature>
<dbReference type="Pfam" id="PF15717">
    <property type="entry name" value="PCM1_C"/>
    <property type="match status" value="1"/>
</dbReference>
<dbReference type="PANTHER" id="PTHR14164:SF12">
    <property type="entry name" value="PERICENTRIOLAR MATERIAL 1 PROTEIN"/>
    <property type="match status" value="1"/>
</dbReference>
<dbReference type="GO" id="GO:0034451">
    <property type="term" value="C:centriolar satellite"/>
    <property type="evidence" value="ECO:0007669"/>
    <property type="project" value="TreeGrafter"/>
</dbReference>
<feature type="region of interest" description="Disordered" evidence="2">
    <location>
        <begin position="520"/>
        <end position="558"/>
    </location>
</feature>
<feature type="compositionally biased region" description="Basic and acidic residues" evidence="2">
    <location>
        <begin position="1154"/>
        <end position="1164"/>
    </location>
</feature>
<feature type="compositionally biased region" description="Polar residues" evidence="2">
    <location>
        <begin position="1471"/>
        <end position="1480"/>
    </location>
</feature>
<feature type="coiled-coil region" evidence="1">
    <location>
        <begin position="733"/>
        <end position="760"/>
    </location>
</feature>
<feature type="region of interest" description="Disordered" evidence="2">
    <location>
        <begin position="807"/>
        <end position="831"/>
    </location>
</feature>
<feature type="compositionally biased region" description="Polar residues" evidence="2">
    <location>
        <begin position="1671"/>
        <end position="1681"/>
    </location>
</feature>
<feature type="compositionally biased region" description="Low complexity" evidence="2">
    <location>
        <begin position="1803"/>
        <end position="1814"/>
    </location>
</feature>
<feature type="coiled-coil region" evidence="1">
    <location>
        <begin position="642"/>
        <end position="679"/>
    </location>
</feature>
<feature type="compositionally biased region" description="Low complexity" evidence="2">
    <location>
        <begin position="1708"/>
        <end position="1721"/>
    </location>
</feature>
<dbReference type="Proteomes" id="UP000587697">
    <property type="component" value="Unassembled WGS sequence"/>
</dbReference>
<feature type="region of interest" description="Disordered" evidence="2">
    <location>
        <begin position="1619"/>
        <end position="1740"/>
    </location>
</feature>
<keyword evidence="1" id="KW-0175">Coiled coil</keyword>
<reference evidence="4 5" key="1">
    <citation type="submission" date="2019-09" db="EMBL/GenBank/DDBJ databases">
        <title>Bird 10,000 Genomes (B10K) Project - Family phase.</title>
        <authorList>
            <person name="Zhang G."/>
        </authorList>
    </citation>
    <scope>NUCLEOTIDE SEQUENCE [LARGE SCALE GENOMIC DNA]</scope>
    <source>
        <strain evidence="4">B10K-DU-002-26</strain>
        <tissue evidence="4">Muscle</tissue>
    </source>
</reference>
<accession>A0A7L2N5H2</accession>
<evidence type="ECO:0000313" key="5">
    <source>
        <dbReference type="Proteomes" id="UP000587697"/>
    </source>
</evidence>
<feature type="non-terminal residue" evidence="4">
    <location>
        <position position="1898"/>
    </location>
</feature>
<evidence type="ECO:0000313" key="4">
    <source>
        <dbReference type="EMBL" id="NXR67488.1"/>
    </source>
</evidence>
<feature type="non-terminal residue" evidence="4">
    <location>
        <position position="1"/>
    </location>
</feature>
<dbReference type="GO" id="GO:0036064">
    <property type="term" value="C:ciliary basal body"/>
    <property type="evidence" value="ECO:0007669"/>
    <property type="project" value="TreeGrafter"/>
</dbReference>
<feature type="compositionally biased region" description="Basic and acidic residues" evidence="2">
    <location>
        <begin position="1110"/>
        <end position="1135"/>
    </location>
</feature>
<dbReference type="GO" id="GO:0071539">
    <property type="term" value="P:protein localization to centrosome"/>
    <property type="evidence" value="ECO:0007669"/>
    <property type="project" value="InterPro"/>
</dbReference>
<feature type="compositionally biased region" description="Polar residues" evidence="2">
    <location>
        <begin position="1182"/>
        <end position="1199"/>
    </location>
</feature>
<feature type="region of interest" description="Disordered" evidence="2">
    <location>
        <begin position="265"/>
        <end position="303"/>
    </location>
</feature>
<feature type="compositionally biased region" description="Polar residues" evidence="2">
    <location>
        <begin position="280"/>
        <end position="298"/>
    </location>
</feature>
<feature type="compositionally biased region" description="Basic and acidic residues" evidence="2">
    <location>
        <begin position="1619"/>
        <end position="1628"/>
    </location>
</feature>
<feature type="region of interest" description="Disordered" evidence="2">
    <location>
        <begin position="1780"/>
        <end position="1840"/>
    </location>
</feature>
<evidence type="ECO:0000256" key="1">
    <source>
        <dbReference type="SAM" id="Coils"/>
    </source>
</evidence>
<feature type="region of interest" description="Disordered" evidence="2">
    <location>
        <begin position="1866"/>
        <end position="1898"/>
    </location>
</feature>
<dbReference type="PANTHER" id="PTHR14164">
    <property type="entry name" value="PERICENTRIOLAR MATERIAL 1-RELATED"/>
    <property type="match status" value="1"/>
</dbReference>